<sequence length="114" mass="12112">MNRIMTLSMDRQEVDVEVPDDVPVGRLLPLLAEAAGTAVTGGERLLLEASQPGEAWRILSPGRTLSDEDIRDGAFLRISLTPAAPEDTSGPEKAEAGQEDSSGLPVAGWKPLFS</sequence>
<dbReference type="Pfam" id="PF08817">
    <property type="entry name" value="YukD"/>
    <property type="match status" value="1"/>
</dbReference>
<dbReference type="KEGG" id="pmq:PM3016_346"/>
<reference evidence="2 3" key="1">
    <citation type="journal article" date="2012" name="J. Bacteriol.">
        <title>Complete Genome Sequence of Paenibacillus mucilaginosus 3016, a Bacterium Functional as Microbial Fertilizer.</title>
        <authorList>
            <person name="Ma M."/>
            <person name="Wang Z."/>
            <person name="Li L."/>
            <person name="Jiang X."/>
            <person name="Guan D."/>
            <person name="Cao F."/>
            <person name="Chen H."/>
            <person name="Wang X."/>
            <person name="Shen D."/>
            <person name="Du B."/>
            <person name="Li J."/>
        </authorList>
    </citation>
    <scope>NUCLEOTIDE SEQUENCE [LARGE SCALE GENOMIC DNA]</scope>
    <source>
        <strain evidence="2 3">3016</strain>
    </source>
</reference>
<evidence type="ECO:0000256" key="1">
    <source>
        <dbReference type="SAM" id="MobiDB-lite"/>
    </source>
</evidence>
<evidence type="ECO:0000313" key="2">
    <source>
        <dbReference type="EMBL" id="AFC27322.1"/>
    </source>
</evidence>
<accession>H6NRP0</accession>
<dbReference type="Proteomes" id="UP000007523">
    <property type="component" value="Chromosome"/>
</dbReference>
<dbReference type="AlphaFoldDB" id="H6NRP0"/>
<dbReference type="RefSeq" id="WP_014368242.1">
    <property type="nucleotide sequence ID" value="NC_016935.1"/>
</dbReference>
<evidence type="ECO:0000313" key="3">
    <source>
        <dbReference type="Proteomes" id="UP000007523"/>
    </source>
</evidence>
<dbReference type="Gene3D" id="3.10.20.90">
    <property type="entry name" value="Phosphatidylinositol 3-kinase Catalytic Subunit, Chain A, domain 1"/>
    <property type="match status" value="1"/>
</dbReference>
<organism evidence="2 3">
    <name type="scientific">Paenibacillus mucilaginosus 3016</name>
    <dbReference type="NCBI Taxonomy" id="1116391"/>
    <lineage>
        <taxon>Bacteria</taxon>
        <taxon>Bacillati</taxon>
        <taxon>Bacillota</taxon>
        <taxon>Bacilli</taxon>
        <taxon>Bacillales</taxon>
        <taxon>Paenibacillaceae</taxon>
        <taxon>Paenibacillus</taxon>
    </lineage>
</organism>
<dbReference type="EMBL" id="CP003235">
    <property type="protein sequence ID" value="AFC27322.1"/>
    <property type="molecule type" value="Genomic_DNA"/>
</dbReference>
<gene>
    <name evidence="2" type="ORF">PM3016_346</name>
</gene>
<dbReference type="InterPro" id="IPR024962">
    <property type="entry name" value="YukD-like"/>
</dbReference>
<feature type="region of interest" description="Disordered" evidence="1">
    <location>
        <begin position="80"/>
        <end position="114"/>
    </location>
</feature>
<protein>
    <submittedName>
        <fullName evidence="2">Uncharacterized protein</fullName>
    </submittedName>
</protein>
<name>H6NRP0_9BACL</name>
<dbReference type="HOGENOM" id="CLU_2118626_0_0_9"/>
<keyword evidence="3" id="KW-1185">Reference proteome</keyword>
<dbReference type="STRING" id="1116391.PM3016_346"/>
<proteinExistence type="predicted"/>